<keyword evidence="3" id="KW-1185">Reference proteome</keyword>
<protein>
    <submittedName>
        <fullName evidence="2">TFIIE alpha subunit family protein</fullName>
    </submittedName>
</protein>
<dbReference type="SUPFAM" id="SSF57783">
    <property type="entry name" value="Zinc beta-ribbon"/>
    <property type="match status" value="1"/>
</dbReference>
<reference evidence="2" key="1">
    <citation type="submission" date="2006-10" db="EMBL/GenBank/DDBJ databases">
        <authorList>
            <person name="Amadeo P."/>
            <person name="Zhao Q."/>
            <person name="Wortman J."/>
            <person name="Fraser-Liggett C."/>
            <person name="Carlton J."/>
        </authorList>
    </citation>
    <scope>NUCLEOTIDE SEQUENCE</scope>
    <source>
        <strain evidence="2">G3</strain>
    </source>
</reference>
<dbReference type="InterPro" id="IPR002853">
    <property type="entry name" value="TFIIE_asu"/>
</dbReference>
<evidence type="ECO:0000313" key="2">
    <source>
        <dbReference type="EMBL" id="EAX90381.1"/>
    </source>
</evidence>
<reference evidence="2" key="2">
    <citation type="journal article" date="2007" name="Science">
        <title>Draft genome sequence of the sexually transmitted pathogen Trichomonas vaginalis.</title>
        <authorList>
            <person name="Carlton J.M."/>
            <person name="Hirt R.P."/>
            <person name="Silva J.C."/>
            <person name="Delcher A.L."/>
            <person name="Schatz M."/>
            <person name="Zhao Q."/>
            <person name="Wortman J.R."/>
            <person name="Bidwell S.L."/>
            <person name="Alsmark U.C.M."/>
            <person name="Besteiro S."/>
            <person name="Sicheritz-Ponten T."/>
            <person name="Noel C.J."/>
            <person name="Dacks J.B."/>
            <person name="Foster P.G."/>
            <person name="Simillion C."/>
            <person name="Van de Peer Y."/>
            <person name="Miranda-Saavedra D."/>
            <person name="Barton G.J."/>
            <person name="Westrop G.D."/>
            <person name="Mueller S."/>
            <person name="Dessi D."/>
            <person name="Fiori P.L."/>
            <person name="Ren Q."/>
            <person name="Paulsen I."/>
            <person name="Zhang H."/>
            <person name="Bastida-Corcuera F.D."/>
            <person name="Simoes-Barbosa A."/>
            <person name="Brown M.T."/>
            <person name="Hayes R.D."/>
            <person name="Mukherjee M."/>
            <person name="Okumura C.Y."/>
            <person name="Schneider R."/>
            <person name="Smith A.J."/>
            <person name="Vanacova S."/>
            <person name="Villalvazo M."/>
            <person name="Haas B.J."/>
            <person name="Pertea M."/>
            <person name="Feldblyum T.V."/>
            <person name="Utterback T.R."/>
            <person name="Shu C.L."/>
            <person name="Osoegawa K."/>
            <person name="de Jong P.J."/>
            <person name="Hrdy I."/>
            <person name="Horvathova L."/>
            <person name="Zubacova Z."/>
            <person name="Dolezal P."/>
            <person name="Malik S.B."/>
            <person name="Logsdon J.M. Jr."/>
            <person name="Henze K."/>
            <person name="Gupta A."/>
            <person name="Wang C.C."/>
            <person name="Dunne R.L."/>
            <person name="Upcroft J.A."/>
            <person name="Upcroft P."/>
            <person name="White O."/>
            <person name="Salzberg S.L."/>
            <person name="Tang P."/>
            <person name="Chiu C.-H."/>
            <person name="Lee Y.-S."/>
            <person name="Embley T.M."/>
            <person name="Coombs G.H."/>
            <person name="Mottram J.C."/>
            <person name="Tachezy J."/>
            <person name="Fraser-Liggett C.M."/>
            <person name="Johnson P.J."/>
        </authorList>
    </citation>
    <scope>NUCLEOTIDE SEQUENCE [LARGE SCALE GENOMIC DNA]</scope>
    <source>
        <strain evidence="2">G3</strain>
    </source>
</reference>
<organism evidence="2 3">
    <name type="scientific">Trichomonas vaginalis (strain ATCC PRA-98 / G3)</name>
    <dbReference type="NCBI Taxonomy" id="412133"/>
    <lineage>
        <taxon>Eukaryota</taxon>
        <taxon>Metamonada</taxon>
        <taxon>Parabasalia</taxon>
        <taxon>Trichomonadida</taxon>
        <taxon>Trichomonadidae</taxon>
        <taxon>Trichomonas</taxon>
    </lineage>
</organism>
<sequence length="334" mass="38933">MASITQQMKELVRKITYMFYEKEKVMIMEGFLMFDEPMTLKEIGEKLHLQKKIIDDCIGILRRDGMISSKQTLDLEGWDLTKKPISQMSDTQKKNRTVYYYAIDYKVFCDSVRLKIQLVKNHLKKLCGKADNISYRCESCHTTFNFIEINRLSEYSNFTCPECGGTLKDLDNSDEVNANKRKYEEFCHLTDDIIRQITNLVSNMVFEDDFDFRTNPAKLMTLESYNAKEKYIKENAESGKIIRAEEKVDTDKQNVVDVKTVDIGPAIDDSIKDLFTRNTQATKKTEQAEEQEPEIVIDGQVLKKSDVTEDFIINYTGSTENMKKLEEFHEKYCQ</sequence>
<accession>A2FXI4</accession>
<dbReference type="SMART" id="SM00531">
    <property type="entry name" value="TFIIE"/>
    <property type="match status" value="1"/>
</dbReference>
<dbReference type="Proteomes" id="UP000001542">
    <property type="component" value="Unassembled WGS sequence"/>
</dbReference>
<dbReference type="SMR" id="A2FXI4"/>
<dbReference type="RefSeq" id="XP_001303311.1">
    <property type="nucleotide sequence ID" value="XM_001303310.1"/>
</dbReference>
<dbReference type="STRING" id="5722.A2FXI4"/>
<dbReference type="EMBL" id="DS114113">
    <property type="protein sequence ID" value="EAX90381.1"/>
    <property type="molecule type" value="Genomic_DNA"/>
</dbReference>
<dbReference type="PANTHER" id="PTHR13097">
    <property type="entry name" value="TRANSCRIPTION INITIATION FACTOR IIE, ALPHA SUBUNIT"/>
    <property type="match status" value="1"/>
</dbReference>
<dbReference type="VEuPathDB" id="TrichDB:TVAG_389350"/>
<dbReference type="OrthoDB" id="361102at2759"/>
<dbReference type="VEuPathDB" id="TrichDB:TVAGG3_0123770"/>
<dbReference type="InterPro" id="IPR017919">
    <property type="entry name" value="TFIIE/TFIIEa_HTH"/>
</dbReference>
<evidence type="ECO:0000313" key="3">
    <source>
        <dbReference type="Proteomes" id="UP000001542"/>
    </source>
</evidence>
<evidence type="ECO:0000259" key="1">
    <source>
        <dbReference type="PROSITE" id="PS51344"/>
    </source>
</evidence>
<feature type="domain" description="HTH TFE/IIEalpha-type" evidence="1">
    <location>
        <begin position="8"/>
        <end position="109"/>
    </location>
</feature>
<proteinExistence type="predicted"/>
<dbReference type="InParanoid" id="A2FXI4"/>
<gene>
    <name evidence="2" type="ORF">TVAG_389350</name>
</gene>
<dbReference type="GO" id="GO:0006367">
    <property type="term" value="P:transcription initiation at RNA polymerase II promoter"/>
    <property type="evidence" value="ECO:0000318"/>
    <property type="project" value="GO_Central"/>
</dbReference>
<dbReference type="InterPro" id="IPR039997">
    <property type="entry name" value="TFE"/>
</dbReference>
<dbReference type="PANTHER" id="PTHR13097:SF7">
    <property type="entry name" value="GENERAL TRANSCRIPTION FACTOR IIE SUBUNIT 1"/>
    <property type="match status" value="1"/>
</dbReference>
<dbReference type="KEGG" id="tva:4748067"/>
<dbReference type="PROSITE" id="PS51344">
    <property type="entry name" value="HTH_TFE_IIE"/>
    <property type="match status" value="1"/>
</dbReference>
<name>A2FXI4_TRIV3</name>
<dbReference type="FunCoup" id="A2FXI4">
    <property type="interactions" value="357"/>
</dbReference>
<dbReference type="AlphaFoldDB" id="A2FXI4"/>
<dbReference type="GO" id="GO:0005673">
    <property type="term" value="C:transcription factor TFIIE complex"/>
    <property type="evidence" value="ECO:0000318"/>
    <property type="project" value="GO_Central"/>
</dbReference>